<organism evidence="3 4">
    <name type="scientific">Hypholoma sublateritium (strain FD-334 SS-4)</name>
    <dbReference type="NCBI Taxonomy" id="945553"/>
    <lineage>
        <taxon>Eukaryota</taxon>
        <taxon>Fungi</taxon>
        <taxon>Dikarya</taxon>
        <taxon>Basidiomycota</taxon>
        <taxon>Agaricomycotina</taxon>
        <taxon>Agaricomycetes</taxon>
        <taxon>Agaricomycetidae</taxon>
        <taxon>Agaricales</taxon>
        <taxon>Agaricineae</taxon>
        <taxon>Strophariaceae</taxon>
        <taxon>Hypholoma</taxon>
    </lineage>
</organism>
<dbReference type="InterPro" id="IPR040976">
    <property type="entry name" value="Pkinase_fungal"/>
</dbReference>
<feature type="region of interest" description="Disordered" evidence="1">
    <location>
        <begin position="255"/>
        <end position="278"/>
    </location>
</feature>
<name>A0A0D2Q847_HYPSF</name>
<dbReference type="InterPro" id="IPR011009">
    <property type="entry name" value="Kinase-like_dom_sf"/>
</dbReference>
<dbReference type="PANTHER" id="PTHR38248:SF2">
    <property type="entry name" value="FUNK1 11"/>
    <property type="match status" value="1"/>
</dbReference>
<feature type="compositionally biased region" description="Low complexity" evidence="1">
    <location>
        <begin position="259"/>
        <end position="275"/>
    </location>
</feature>
<feature type="domain" description="Protein kinase" evidence="2">
    <location>
        <begin position="181"/>
        <end position="548"/>
    </location>
</feature>
<gene>
    <name evidence="3" type="ORF">HYPSUDRAFT_885609</name>
</gene>
<evidence type="ECO:0000259" key="2">
    <source>
        <dbReference type="PROSITE" id="PS50011"/>
    </source>
</evidence>
<dbReference type="SMART" id="SM00220">
    <property type="entry name" value="S_TKc"/>
    <property type="match status" value="1"/>
</dbReference>
<dbReference type="PROSITE" id="PS00109">
    <property type="entry name" value="PROTEIN_KINASE_TYR"/>
    <property type="match status" value="1"/>
</dbReference>
<dbReference type="InterPro" id="IPR000719">
    <property type="entry name" value="Prot_kinase_dom"/>
</dbReference>
<dbReference type="Pfam" id="PF17667">
    <property type="entry name" value="Pkinase_fungal"/>
    <property type="match status" value="1"/>
</dbReference>
<accession>A0A0D2Q847</accession>
<dbReference type="Gene3D" id="1.10.510.10">
    <property type="entry name" value="Transferase(Phosphotransferase) domain 1"/>
    <property type="match status" value="1"/>
</dbReference>
<dbReference type="PANTHER" id="PTHR38248">
    <property type="entry name" value="FUNK1 6"/>
    <property type="match status" value="1"/>
</dbReference>
<dbReference type="OMA" id="CWINEDA"/>
<proteinExistence type="predicted"/>
<protein>
    <recommendedName>
        <fullName evidence="2">Protein kinase domain-containing protein</fullName>
    </recommendedName>
</protein>
<dbReference type="PROSITE" id="PS50011">
    <property type="entry name" value="PROTEIN_KINASE_DOM"/>
    <property type="match status" value="1"/>
</dbReference>
<keyword evidence="4" id="KW-1185">Reference proteome</keyword>
<evidence type="ECO:0000313" key="4">
    <source>
        <dbReference type="Proteomes" id="UP000054270"/>
    </source>
</evidence>
<dbReference type="Proteomes" id="UP000054270">
    <property type="component" value="Unassembled WGS sequence"/>
</dbReference>
<dbReference type="InterPro" id="IPR008266">
    <property type="entry name" value="Tyr_kinase_AS"/>
</dbReference>
<dbReference type="AlphaFoldDB" id="A0A0D2Q847"/>
<dbReference type="OrthoDB" id="312874at2759"/>
<reference evidence="4" key="1">
    <citation type="submission" date="2014-04" db="EMBL/GenBank/DDBJ databases">
        <title>Evolutionary Origins and Diversification of the Mycorrhizal Mutualists.</title>
        <authorList>
            <consortium name="DOE Joint Genome Institute"/>
            <consortium name="Mycorrhizal Genomics Consortium"/>
            <person name="Kohler A."/>
            <person name="Kuo A."/>
            <person name="Nagy L.G."/>
            <person name="Floudas D."/>
            <person name="Copeland A."/>
            <person name="Barry K.W."/>
            <person name="Cichocki N."/>
            <person name="Veneault-Fourrey C."/>
            <person name="LaButti K."/>
            <person name="Lindquist E.A."/>
            <person name="Lipzen A."/>
            <person name="Lundell T."/>
            <person name="Morin E."/>
            <person name="Murat C."/>
            <person name="Riley R."/>
            <person name="Ohm R."/>
            <person name="Sun H."/>
            <person name="Tunlid A."/>
            <person name="Henrissat B."/>
            <person name="Grigoriev I.V."/>
            <person name="Hibbett D.S."/>
            <person name="Martin F."/>
        </authorList>
    </citation>
    <scope>NUCLEOTIDE SEQUENCE [LARGE SCALE GENOMIC DNA]</scope>
    <source>
        <strain evidence="4">FD-334 SS-4</strain>
    </source>
</reference>
<dbReference type="EMBL" id="KN817523">
    <property type="protein sequence ID" value="KJA27910.1"/>
    <property type="molecule type" value="Genomic_DNA"/>
</dbReference>
<evidence type="ECO:0000256" key="1">
    <source>
        <dbReference type="SAM" id="MobiDB-lite"/>
    </source>
</evidence>
<sequence length="612" mass="70846">MHVDHRRRFTFGLTIANRNTRIWFCCRQIVLVSQAFDFSKEAPKLVHLIASLAYANPIQLGYDPTMILRWRLNSWQYDIQLTSQRPDGTQYIQTYKTTRVICDSANNIRGRATRVYEVTIDHPTDPFQEDKFVLKDSWIDASRSREGDTLAKLLEGATSEERDLFLTVIQHGVVQVDGQDDSTQDLILSGQTFNDPRVQVKQQPLETDDDPFYIERFKRMGLETPPSNTKEAEPSDNEAPKHEIPLFALYQHPPTPAQTSSYRSSKSRTSTISRGRTPDALSHYTHRIVQKHIVYSPKVHYRIVFKEVANSLMMMADSGTLRTRIVDQALRDITLALQFMAKRGYIHRDVSAGNILIYLGRAKLSDLEFAKEYGAGQSSYVRTGTYSFMAGEVIRGRYTHKPEFTNFAHNPIHDLESLWWVGVWCMMWHYPVSDTHEIEPSNQEHIVQMTNYGKELFPTYHELTDETRILEVDSPTRYRKRGLRGYPRPIVAMIVRLDDFRQCIAWAHRKTQMQLPRTASYFTDVLLVADPEQTLTDDENKEPLRTRLSVYEMVTAKLGEKIEGYAVPNTLLWPLESIESHREWLKTKAHPEPRSHAHGILNMDAQESYFDN</sequence>
<dbReference type="SUPFAM" id="SSF56112">
    <property type="entry name" value="Protein kinase-like (PK-like)"/>
    <property type="match status" value="1"/>
</dbReference>
<dbReference type="STRING" id="945553.A0A0D2Q847"/>
<dbReference type="GO" id="GO:0004672">
    <property type="term" value="F:protein kinase activity"/>
    <property type="evidence" value="ECO:0007669"/>
    <property type="project" value="InterPro"/>
</dbReference>
<dbReference type="GO" id="GO:0005524">
    <property type="term" value="F:ATP binding"/>
    <property type="evidence" value="ECO:0007669"/>
    <property type="project" value="InterPro"/>
</dbReference>
<evidence type="ECO:0000313" key="3">
    <source>
        <dbReference type="EMBL" id="KJA27910.1"/>
    </source>
</evidence>